<dbReference type="InterPro" id="IPR029044">
    <property type="entry name" value="Nucleotide-diphossugar_trans"/>
</dbReference>
<dbReference type="Gene3D" id="3.90.550.10">
    <property type="entry name" value="Spore Coat Polysaccharide Biosynthesis Protein SpsA, Chain A"/>
    <property type="match status" value="1"/>
</dbReference>
<dbReference type="EMBL" id="JAPMSZ010000005">
    <property type="protein sequence ID" value="KAJ5101896.1"/>
    <property type="molecule type" value="Genomic_DNA"/>
</dbReference>
<sequence length="432" mass="49402">MSFSIEWKPPMEWKLPAEWKSPAELRLPAGWKLPGWKTLVVHLIAASISLYLLVSLSFSTAPISLPSHITPDDLHSSSSLNLTGTHSLGNSSAGFNASTKASPVASPISSPSASPSPLKSRYAIGTFLGAHWDKKEGDTDYSDWYFVGARILTYQFMHSPITKLKTPIPFIILVSKDVSESKRERLRRDGATVVEVEHIQHNFSDQIGKPSWKETFTKMRLFDPKVMPYEKVLMVDTDMVITRPIDNLFLDRNTALQPSRRNGTKEQKSALLSHHRKFPASYAYWTAPETMDWDHPFPFTNEDGAIKEFNSALAMYTPNEAIFQYYMDLIAKPDSFPFWGLPDQNLLNYAHRLDGPLPWQQLEPSWYINWVNPNDLEGEVAIFHIKYWNMEYPHPLVREYALSRRWEMEGYWLAKEGKPHAKWASNSVLGDI</sequence>
<dbReference type="Proteomes" id="UP001141434">
    <property type="component" value="Unassembled WGS sequence"/>
</dbReference>
<dbReference type="InterPro" id="IPR050587">
    <property type="entry name" value="GNT1/Glycosyltrans_8"/>
</dbReference>
<comment type="caution">
    <text evidence="1">The sequence shown here is derived from an EMBL/GenBank/DDBJ whole genome shotgun (WGS) entry which is preliminary data.</text>
</comment>
<dbReference type="OrthoDB" id="2014201at2759"/>
<proteinExistence type="predicted"/>
<dbReference type="AlphaFoldDB" id="A0A9W9KDI4"/>
<dbReference type="PANTHER" id="PTHR11183">
    <property type="entry name" value="GLYCOGENIN SUBFAMILY MEMBER"/>
    <property type="match status" value="1"/>
</dbReference>
<dbReference type="RefSeq" id="XP_056512727.1">
    <property type="nucleotide sequence ID" value="XM_056654700.1"/>
</dbReference>
<organism evidence="1 2">
    <name type="scientific">Penicillium alfredii</name>
    <dbReference type="NCBI Taxonomy" id="1506179"/>
    <lineage>
        <taxon>Eukaryota</taxon>
        <taxon>Fungi</taxon>
        <taxon>Dikarya</taxon>
        <taxon>Ascomycota</taxon>
        <taxon>Pezizomycotina</taxon>
        <taxon>Eurotiomycetes</taxon>
        <taxon>Eurotiomycetidae</taxon>
        <taxon>Eurotiales</taxon>
        <taxon>Aspergillaceae</taxon>
        <taxon>Penicillium</taxon>
    </lineage>
</organism>
<reference evidence="1" key="1">
    <citation type="submission" date="2022-11" db="EMBL/GenBank/DDBJ databases">
        <authorList>
            <person name="Petersen C."/>
        </authorList>
    </citation>
    <scope>NUCLEOTIDE SEQUENCE</scope>
    <source>
        <strain evidence="1">IBT 34128</strain>
    </source>
</reference>
<reference evidence="1" key="2">
    <citation type="journal article" date="2023" name="IMA Fungus">
        <title>Comparative genomic study of the Penicillium genus elucidates a diverse pangenome and 15 lateral gene transfer events.</title>
        <authorList>
            <person name="Petersen C."/>
            <person name="Sorensen T."/>
            <person name="Nielsen M.R."/>
            <person name="Sondergaard T.E."/>
            <person name="Sorensen J.L."/>
            <person name="Fitzpatrick D.A."/>
            <person name="Frisvad J.C."/>
            <person name="Nielsen K.L."/>
        </authorList>
    </citation>
    <scope>NUCLEOTIDE SEQUENCE</scope>
    <source>
        <strain evidence="1">IBT 34128</strain>
    </source>
</reference>
<name>A0A9W9KDI4_9EURO</name>
<keyword evidence="2" id="KW-1185">Reference proteome</keyword>
<evidence type="ECO:0000313" key="2">
    <source>
        <dbReference type="Proteomes" id="UP001141434"/>
    </source>
</evidence>
<dbReference type="SUPFAM" id="SSF53448">
    <property type="entry name" value="Nucleotide-diphospho-sugar transferases"/>
    <property type="match status" value="1"/>
</dbReference>
<dbReference type="GeneID" id="81393868"/>
<evidence type="ECO:0000313" key="1">
    <source>
        <dbReference type="EMBL" id="KAJ5101896.1"/>
    </source>
</evidence>
<protein>
    <recommendedName>
        <fullName evidence="3">Glycosyltransferase family 8 protein</fullName>
    </recommendedName>
</protein>
<evidence type="ECO:0008006" key="3">
    <source>
        <dbReference type="Google" id="ProtNLM"/>
    </source>
</evidence>
<gene>
    <name evidence="1" type="ORF">NUU61_004118</name>
</gene>
<accession>A0A9W9KDI4</accession>